<proteinExistence type="predicted"/>
<dbReference type="FunFam" id="1.10.10.60:FF:000221">
    <property type="entry name" value="MYB transcription factor"/>
    <property type="match status" value="1"/>
</dbReference>
<dbReference type="GeneID" id="120273636"/>
<feature type="compositionally biased region" description="Low complexity" evidence="7">
    <location>
        <begin position="141"/>
        <end position="158"/>
    </location>
</feature>
<accession>A0AB40CBS3</accession>
<evidence type="ECO:0000256" key="7">
    <source>
        <dbReference type="SAM" id="MobiDB-lite"/>
    </source>
</evidence>
<evidence type="ECO:0000256" key="3">
    <source>
        <dbReference type="ARBA" id="ARBA00023015"/>
    </source>
</evidence>
<dbReference type="Gene3D" id="1.10.10.60">
    <property type="entry name" value="Homeodomain-like"/>
    <property type="match status" value="2"/>
</dbReference>
<keyword evidence="5" id="KW-0804">Transcription</keyword>
<dbReference type="PANTHER" id="PTHR47997">
    <property type="entry name" value="MYB DOMAIN PROTEIN 55"/>
    <property type="match status" value="1"/>
</dbReference>
<dbReference type="Pfam" id="PF00249">
    <property type="entry name" value="Myb_DNA-binding"/>
    <property type="match status" value="2"/>
</dbReference>
<dbReference type="PROSITE" id="PS51294">
    <property type="entry name" value="HTH_MYB"/>
    <property type="match status" value="2"/>
</dbReference>
<evidence type="ECO:0000256" key="1">
    <source>
        <dbReference type="ARBA" id="ARBA00004123"/>
    </source>
</evidence>
<dbReference type="InterPro" id="IPR001005">
    <property type="entry name" value="SANT/Myb"/>
</dbReference>
<keyword evidence="10" id="KW-1185">Reference proteome</keyword>
<keyword evidence="6" id="KW-0539">Nucleus</keyword>
<keyword evidence="2" id="KW-0677">Repeat</keyword>
<reference evidence="11" key="1">
    <citation type="submission" date="2025-08" db="UniProtKB">
        <authorList>
            <consortium name="RefSeq"/>
        </authorList>
    </citation>
    <scope>IDENTIFICATION</scope>
</reference>
<feature type="region of interest" description="Disordered" evidence="7">
    <location>
        <begin position="119"/>
        <end position="172"/>
    </location>
</feature>
<protein>
    <submittedName>
        <fullName evidence="11">Transcription factor MYB61-like</fullName>
    </submittedName>
</protein>
<dbReference type="FunFam" id="1.10.10.60:FF:000047">
    <property type="entry name" value="Myb transcription factor"/>
    <property type="match status" value="1"/>
</dbReference>
<gene>
    <name evidence="11" type="primary">LOC120273636</name>
</gene>
<name>A0AB40CBS3_DIOCR</name>
<dbReference type="RefSeq" id="XP_039136246.1">
    <property type="nucleotide sequence ID" value="XM_039280312.1"/>
</dbReference>
<dbReference type="InterPro" id="IPR051953">
    <property type="entry name" value="Plant_SW-associated_TFs"/>
</dbReference>
<dbReference type="CDD" id="cd00167">
    <property type="entry name" value="SANT"/>
    <property type="match status" value="2"/>
</dbReference>
<comment type="subcellular location">
    <subcellularLocation>
        <location evidence="1">Nucleus</location>
    </subcellularLocation>
</comment>
<dbReference type="SUPFAM" id="SSF46689">
    <property type="entry name" value="Homeodomain-like"/>
    <property type="match status" value="1"/>
</dbReference>
<sequence>MGRHSCCYKQKLRKGLWSPEEDEKLLRHITKYGHGCWSSVPKQAGLQRCGKSCRLRWINYLRPDLKRGTFSQQEEDLIIELHAVLGNRWSQIAAQLPGRTDNEIKNLWNSCIKKKLRQRGIDPNTHKPLTETNEPGEDIKAAPPNSSDNKSSSKQLQLLVSTEPAPPPPPFMHLEDGYHQAECSTSNKNSITTTKELFQLVTCHESSSNSMSYVHLPQLTASNPLLWFSQNPELNCSNSTAIPSASTSSMMLPVPTSSMGLITPQCIPSYWEAGQPSSNSSGSTINSAANGIELQRGAASFFDNAIFQWSDLTHSSKEAQIQQPESEPEDLKWSEYLQGTFSMSAAIHGQNQNQNQSQSHSHSQPLYSDMKTENQFENMDELNSWHQNQHQQPLQPPDMYEKDFQRMNIHSF</sequence>
<evidence type="ECO:0000313" key="11">
    <source>
        <dbReference type="RefSeq" id="XP_039136246.1"/>
    </source>
</evidence>
<dbReference type="Proteomes" id="UP001515500">
    <property type="component" value="Chromosome 12"/>
</dbReference>
<dbReference type="InterPro" id="IPR017930">
    <property type="entry name" value="Myb_dom"/>
</dbReference>
<feature type="domain" description="Myb-like" evidence="8">
    <location>
        <begin position="62"/>
        <end position="112"/>
    </location>
</feature>
<evidence type="ECO:0000256" key="4">
    <source>
        <dbReference type="ARBA" id="ARBA00023125"/>
    </source>
</evidence>
<feature type="domain" description="HTH myb-type" evidence="9">
    <location>
        <begin position="9"/>
        <end position="65"/>
    </location>
</feature>
<dbReference type="PROSITE" id="PS50090">
    <property type="entry name" value="MYB_LIKE"/>
    <property type="match status" value="2"/>
</dbReference>
<evidence type="ECO:0000256" key="6">
    <source>
        <dbReference type="ARBA" id="ARBA00023242"/>
    </source>
</evidence>
<evidence type="ECO:0000256" key="5">
    <source>
        <dbReference type="ARBA" id="ARBA00023163"/>
    </source>
</evidence>
<feature type="domain" description="Myb-like" evidence="8">
    <location>
        <begin position="9"/>
        <end position="61"/>
    </location>
</feature>
<dbReference type="AlphaFoldDB" id="A0AB40CBS3"/>
<feature type="domain" description="HTH myb-type" evidence="9">
    <location>
        <begin position="66"/>
        <end position="116"/>
    </location>
</feature>
<keyword evidence="4" id="KW-0238">DNA-binding</keyword>
<organism evidence="10 11">
    <name type="scientific">Dioscorea cayennensis subsp. rotundata</name>
    <name type="common">White Guinea yam</name>
    <name type="synonym">Dioscorea rotundata</name>
    <dbReference type="NCBI Taxonomy" id="55577"/>
    <lineage>
        <taxon>Eukaryota</taxon>
        <taxon>Viridiplantae</taxon>
        <taxon>Streptophyta</taxon>
        <taxon>Embryophyta</taxon>
        <taxon>Tracheophyta</taxon>
        <taxon>Spermatophyta</taxon>
        <taxon>Magnoliopsida</taxon>
        <taxon>Liliopsida</taxon>
        <taxon>Dioscoreales</taxon>
        <taxon>Dioscoreaceae</taxon>
        <taxon>Dioscorea</taxon>
    </lineage>
</organism>
<dbReference type="InterPro" id="IPR009057">
    <property type="entry name" value="Homeodomain-like_sf"/>
</dbReference>
<dbReference type="GO" id="GO:0005634">
    <property type="term" value="C:nucleus"/>
    <property type="evidence" value="ECO:0007669"/>
    <property type="project" value="UniProtKB-SubCell"/>
</dbReference>
<dbReference type="PANTHER" id="PTHR47997:SF75">
    <property type="entry name" value="MYB DOMAIN PROTEIN 55"/>
    <property type="match status" value="1"/>
</dbReference>
<evidence type="ECO:0000256" key="2">
    <source>
        <dbReference type="ARBA" id="ARBA00022737"/>
    </source>
</evidence>
<evidence type="ECO:0000259" key="8">
    <source>
        <dbReference type="PROSITE" id="PS50090"/>
    </source>
</evidence>
<dbReference type="GO" id="GO:0003677">
    <property type="term" value="F:DNA binding"/>
    <property type="evidence" value="ECO:0007669"/>
    <property type="project" value="UniProtKB-KW"/>
</dbReference>
<evidence type="ECO:0000259" key="9">
    <source>
        <dbReference type="PROSITE" id="PS51294"/>
    </source>
</evidence>
<keyword evidence="3" id="KW-0805">Transcription regulation</keyword>
<dbReference type="SMART" id="SM00717">
    <property type="entry name" value="SANT"/>
    <property type="match status" value="2"/>
</dbReference>
<evidence type="ECO:0000313" key="10">
    <source>
        <dbReference type="Proteomes" id="UP001515500"/>
    </source>
</evidence>